<evidence type="ECO:0000313" key="2">
    <source>
        <dbReference type="Proteomes" id="UP000516314"/>
    </source>
</evidence>
<dbReference type="Proteomes" id="UP000516314">
    <property type="component" value="Chromosome 1"/>
</dbReference>
<proteinExistence type="predicted"/>
<reference evidence="1 2" key="1">
    <citation type="submission" date="2020-09" db="EMBL/GenBank/DDBJ databases">
        <authorList>
            <person name="Ashkenazy H."/>
        </authorList>
    </citation>
    <scope>NUCLEOTIDE SEQUENCE [LARGE SCALE GENOMIC DNA]</scope>
    <source>
        <strain evidence="2">cv. Cdm-0</strain>
    </source>
</reference>
<gene>
    <name evidence="1" type="ORF">AT9943_LOCUS4351</name>
</gene>
<evidence type="ECO:0000313" key="1">
    <source>
        <dbReference type="EMBL" id="CAD5316011.1"/>
    </source>
</evidence>
<name>A0A7G2E5R7_ARATH</name>
<protein>
    <submittedName>
        <fullName evidence="1">(thale cress) hypothetical protein</fullName>
    </submittedName>
</protein>
<dbReference type="AlphaFoldDB" id="A0A7G2E5R7"/>
<dbReference type="EMBL" id="LR881466">
    <property type="protein sequence ID" value="CAD5316011.1"/>
    <property type="molecule type" value="Genomic_DNA"/>
</dbReference>
<sequence>MKPESKKINEKRRIQINDGVCDSSFDLSLLKEAANNASEKPLLVETIVPTTKKKDSFDLTSMSHALSSVNRQCDKRRCYVNAMKRRLASTEDKEFFEQNQFRFLRSVVLQQKYFNKKKKKFMIHVNFLELVW</sequence>
<accession>A0A7G2E5R7</accession>
<organism evidence="1 2">
    <name type="scientific">Arabidopsis thaliana</name>
    <name type="common">Mouse-ear cress</name>
    <dbReference type="NCBI Taxonomy" id="3702"/>
    <lineage>
        <taxon>Eukaryota</taxon>
        <taxon>Viridiplantae</taxon>
        <taxon>Streptophyta</taxon>
        <taxon>Embryophyta</taxon>
        <taxon>Tracheophyta</taxon>
        <taxon>Spermatophyta</taxon>
        <taxon>Magnoliopsida</taxon>
        <taxon>eudicotyledons</taxon>
        <taxon>Gunneridae</taxon>
        <taxon>Pentapetalae</taxon>
        <taxon>rosids</taxon>
        <taxon>malvids</taxon>
        <taxon>Brassicales</taxon>
        <taxon>Brassicaceae</taxon>
        <taxon>Camelineae</taxon>
        <taxon>Arabidopsis</taxon>
    </lineage>
</organism>